<sequence length="219" mass="24938">MAPLVLLIVWFSIMGFFLFYSEICWSSDVVIQLHVVEFVVMMTSSLGQGTSRKVTTSINITQRFHQPLEQPIYRDECKYDSSKLTPSNIHVRQYAIPIYIKSTFRPPDSRGSRVPDVLAIYPGERIDSHFYETAISYRSPPSPIYSPHHSLLKHEMARYSKIFAAVSSWADRGTESAYKIASCISLPQSSSIHCGIGYRFPWEEHGNDCGVRCLGIPFF</sequence>
<dbReference type="Proteomes" id="UP000267821">
    <property type="component" value="Unassembled WGS sequence"/>
</dbReference>
<keyword evidence="2" id="KW-1185">Reference proteome</keyword>
<proteinExistence type="predicted"/>
<gene>
    <name evidence="1" type="ORF">L211DRAFT_845640</name>
</gene>
<accession>A0A3N4M0B2</accession>
<organism evidence="1 2">
    <name type="scientific">Terfezia boudieri ATCC MYA-4762</name>
    <dbReference type="NCBI Taxonomy" id="1051890"/>
    <lineage>
        <taxon>Eukaryota</taxon>
        <taxon>Fungi</taxon>
        <taxon>Dikarya</taxon>
        <taxon>Ascomycota</taxon>
        <taxon>Pezizomycotina</taxon>
        <taxon>Pezizomycetes</taxon>
        <taxon>Pezizales</taxon>
        <taxon>Pezizaceae</taxon>
        <taxon>Terfezia</taxon>
    </lineage>
</organism>
<evidence type="ECO:0000313" key="1">
    <source>
        <dbReference type="EMBL" id="RPB28614.1"/>
    </source>
</evidence>
<protein>
    <submittedName>
        <fullName evidence="1">Uncharacterized protein</fullName>
    </submittedName>
</protein>
<evidence type="ECO:0000313" key="2">
    <source>
        <dbReference type="Proteomes" id="UP000267821"/>
    </source>
</evidence>
<dbReference type="InParanoid" id="A0A3N4M0B2"/>
<dbReference type="EMBL" id="ML121529">
    <property type="protein sequence ID" value="RPB28614.1"/>
    <property type="molecule type" value="Genomic_DNA"/>
</dbReference>
<name>A0A3N4M0B2_9PEZI</name>
<reference evidence="1 2" key="1">
    <citation type="journal article" date="2018" name="Nat. Ecol. Evol.">
        <title>Pezizomycetes genomes reveal the molecular basis of ectomycorrhizal truffle lifestyle.</title>
        <authorList>
            <person name="Murat C."/>
            <person name="Payen T."/>
            <person name="Noel B."/>
            <person name="Kuo A."/>
            <person name="Morin E."/>
            <person name="Chen J."/>
            <person name="Kohler A."/>
            <person name="Krizsan K."/>
            <person name="Balestrini R."/>
            <person name="Da Silva C."/>
            <person name="Montanini B."/>
            <person name="Hainaut M."/>
            <person name="Levati E."/>
            <person name="Barry K.W."/>
            <person name="Belfiori B."/>
            <person name="Cichocki N."/>
            <person name="Clum A."/>
            <person name="Dockter R.B."/>
            <person name="Fauchery L."/>
            <person name="Guy J."/>
            <person name="Iotti M."/>
            <person name="Le Tacon F."/>
            <person name="Lindquist E.A."/>
            <person name="Lipzen A."/>
            <person name="Malagnac F."/>
            <person name="Mello A."/>
            <person name="Molinier V."/>
            <person name="Miyauchi S."/>
            <person name="Poulain J."/>
            <person name="Riccioni C."/>
            <person name="Rubini A."/>
            <person name="Sitrit Y."/>
            <person name="Splivallo R."/>
            <person name="Traeger S."/>
            <person name="Wang M."/>
            <person name="Zifcakova L."/>
            <person name="Wipf D."/>
            <person name="Zambonelli A."/>
            <person name="Paolocci F."/>
            <person name="Nowrousian M."/>
            <person name="Ottonello S."/>
            <person name="Baldrian P."/>
            <person name="Spatafora J.W."/>
            <person name="Henrissat B."/>
            <person name="Nagy L.G."/>
            <person name="Aury J.M."/>
            <person name="Wincker P."/>
            <person name="Grigoriev I.V."/>
            <person name="Bonfante P."/>
            <person name="Martin F.M."/>
        </authorList>
    </citation>
    <scope>NUCLEOTIDE SEQUENCE [LARGE SCALE GENOMIC DNA]</scope>
    <source>
        <strain evidence="1 2">ATCC MYA-4762</strain>
    </source>
</reference>
<dbReference type="AlphaFoldDB" id="A0A3N4M0B2"/>